<dbReference type="AlphaFoldDB" id="A0AAX6FGS8"/>
<gene>
    <name evidence="1" type="ORF">M6B38_134015</name>
    <name evidence="2" type="ORF">M6B38_288440</name>
</gene>
<evidence type="ECO:0000313" key="2">
    <source>
        <dbReference type="EMBL" id="KAJ6845371.1"/>
    </source>
</evidence>
<sequence>MTTTAVVSALRGAMTTATSDPTRSYQRKVMVGPRRPIWVVVATWQRVD</sequence>
<dbReference type="EMBL" id="JANAVB010028818">
    <property type="protein sequence ID" value="KAJ6815594.1"/>
    <property type="molecule type" value="Genomic_DNA"/>
</dbReference>
<name>A0AAX6FGS8_IRIPA</name>
<proteinExistence type="predicted"/>
<reference evidence="1" key="1">
    <citation type="journal article" date="2023" name="GigaByte">
        <title>Genome assembly of the bearded iris, Iris pallida Lam.</title>
        <authorList>
            <person name="Bruccoleri R.E."/>
            <person name="Oakeley E.J."/>
            <person name="Faust A.M.E."/>
            <person name="Altorfer M."/>
            <person name="Dessus-Babus S."/>
            <person name="Burckhardt D."/>
            <person name="Oertli M."/>
            <person name="Naumann U."/>
            <person name="Petersen F."/>
            <person name="Wong J."/>
        </authorList>
    </citation>
    <scope>NUCLEOTIDE SEQUENCE</scope>
    <source>
        <strain evidence="1">GSM-AAB239-AS_SAM_17_03QT</strain>
    </source>
</reference>
<dbReference type="Proteomes" id="UP001140949">
    <property type="component" value="Unassembled WGS sequence"/>
</dbReference>
<evidence type="ECO:0000313" key="1">
    <source>
        <dbReference type="EMBL" id="KAJ6815594.1"/>
    </source>
</evidence>
<organism evidence="1 3">
    <name type="scientific">Iris pallida</name>
    <name type="common">Sweet iris</name>
    <dbReference type="NCBI Taxonomy" id="29817"/>
    <lineage>
        <taxon>Eukaryota</taxon>
        <taxon>Viridiplantae</taxon>
        <taxon>Streptophyta</taxon>
        <taxon>Embryophyta</taxon>
        <taxon>Tracheophyta</taxon>
        <taxon>Spermatophyta</taxon>
        <taxon>Magnoliopsida</taxon>
        <taxon>Liliopsida</taxon>
        <taxon>Asparagales</taxon>
        <taxon>Iridaceae</taxon>
        <taxon>Iridoideae</taxon>
        <taxon>Irideae</taxon>
        <taxon>Iris</taxon>
    </lineage>
</organism>
<evidence type="ECO:0000313" key="3">
    <source>
        <dbReference type="Proteomes" id="UP001140949"/>
    </source>
</evidence>
<protein>
    <submittedName>
        <fullName evidence="1">Pollen-specific leucine-rich repeat extensin-like protein 4</fullName>
    </submittedName>
</protein>
<dbReference type="EMBL" id="JANAVB010006292">
    <property type="protein sequence ID" value="KAJ6845371.1"/>
    <property type="molecule type" value="Genomic_DNA"/>
</dbReference>
<comment type="caution">
    <text evidence="1">The sequence shown here is derived from an EMBL/GenBank/DDBJ whole genome shotgun (WGS) entry which is preliminary data.</text>
</comment>
<reference evidence="1" key="2">
    <citation type="submission" date="2023-04" db="EMBL/GenBank/DDBJ databases">
        <authorList>
            <person name="Bruccoleri R.E."/>
            <person name="Oakeley E.J."/>
            <person name="Faust A.-M."/>
            <person name="Dessus-Babus S."/>
            <person name="Altorfer M."/>
            <person name="Burckhardt D."/>
            <person name="Oertli M."/>
            <person name="Naumann U."/>
            <person name="Petersen F."/>
            <person name="Wong J."/>
        </authorList>
    </citation>
    <scope>NUCLEOTIDE SEQUENCE</scope>
    <source>
        <strain evidence="1">GSM-AAB239-AS_SAM_17_03QT</strain>
        <tissue evidence="1">Leaf</tissue>
    </source>
</reference>
<accession>A0AAX6FGS8</accession>
<keyword evidence="3" id="KW-1185">Reference proteome</keyword>